<dbReference type="InterPro" id="IPR018214">
    <property type="entry name" value="GluRdtase_CS"/>
</dbReference>
<keyword evidence="6" id="KW-0627">Porphyrin biosynthesis</keyword>
<comment type="catalytic activity">
    <reaction evidence="7">
        <text>(S)-4-amino-5-oxopentanoate + tRNA(Glu) + NADP(+) = L-glutamyl-tRNA(Glu) + NADPH + H(+)</text>
        <dbReference type="Rhea" id="RHEA:12344"/>
        <dbReference type="Rhea" id="RHEA-COMP:9663"/>
        <dbReference type="Rhea" id="RHEA-COMP:9680"/>
        <dbReference type="ChEBI" id="CHEBI:15378"/>
        <dbReference type="ChEBI" id="CHEBI:57501"/>
        <dbReference type="ChEBI" id="CHEBI:57783"/>
        <dbReference type="ChEBI" id="CHEBI:58349"/>
        <dbReference type="ChEBI" id="CHEBI:78442"/>
        <dbReference type="ChEBI" id="CHEBI:78520"/>
        <dbReference type="EC" id="1.2.1.70"/>
    </reaction>
</comment>
<evidence type="ECO:0000256" key="3">
    <source>
        <dbReference type="ARBA" id="ARBA00012970"/>
    </source>
</evidence>
<dbReference type="InterPro" id="IPR036343">
    <property type="entry name" value="GluRdtase_N_sf"/>
</dbReference>
<dbReference type="Pfam" id="PF05201">
    <property type="entry name" value="GlutR_N"/>
    <property type="match status" value="1"/>
</dbReference>
<evidence type="ECO:0000313" key="12">
    <source>
        <dbReference type="EMBL" id="VAX09403.1"/>
    </source>
</evidence>
<evidence type="ECO:0000259" key="11">
    <source>
        <dbReference type="Pfam" id="PF05201"/>
    </source>
</evidence>
<dbReference type="EC" id="1.2.1.70" evidence="3"/>
<protein>
    <recommendedName>
        <fullName evidence="3">glutamyl-tRNA reductase</fullName>
        <ecNumber evidence="3">1.2.1.70</ecNumber>
    </recommendedName>
</protein>
<dbReference type="GO" id="GO:0008883">
    <property type="term" value="F:glutamyl-tRNA reductase activity"/>
    <property type="evidence" value="ECO:0007669"/>
    <property type="project" value="UniProtKB-EC"/>
</dbReference>
<gene>
    <name evidence="12" type="ORF">MNBD_GAMMA25-961</name>
</gene>
<dbReference type="CDD" id="cd05213">
    <property type="entry name" value="NAD_bind_Glutamyl_tRNA_reduct"/>
    <property type="match status" value="1"/>
</dbReference>
<evidence type="ECO:0000259" key="9">
    <source>
        <dbReference type="Pfam" id="PF00745"/>
    </source>
</evidence>
<comment type="pathway">
    <text evidence="1">Porphyrin-containing compound metabolism; protoporphyrin-IX biosynthesis; 5-aminolevulinate from L-glutamyl-tRNA(Glu): step 1/2.</text>
</comment>
<dbReference type="PROSITE" id="PS00747">
    <property type="entry name" value="GLUTR"/>
    <property type="match status" value="1"/>
</dbReference>
<dbReference type="HAMAP" id="MF_00087">
    <property type="entry name" value="Glu_tRNA_reductase"/>
    <property type="match status" value="1"/>
</dbReference>
<feature type="domain" description="Glutamyl-tRNA reductase N-terminal" evidence="11">
    <location>
        <begin position="7"/>
        <end position="154"/>
    </location>
</feature>
<feature type="coiled-coil region" evidence="8">
    <location>
        <begin position="298"/>
        <end position="363"/>
    </location>
</feature>
<evidence type="ECO:0000256" key="4">
    <source>
        <dbReference type="ARBA" id="ARBA00022857"/>
    </source>
</evidence>
<feature type="domain" description="Quinate/shikimate 5-dehydrogenase/glutamyl-tRNA reductase" evidence="10">
    <location>
        <begin position="170"/>
        <end position="304"/>
    </location>
</feature>
<evidence type="ECO:0000256" key="1">
    <source>
        <dbReference type="ARBA" id="ARBA00005059"/>
    </source>
</evidence>
<evidence type="ECO:0000256" key="5">
    <source>
        <dbReference type="ARBA" id="ARBA00023002"/>
    </source>
</evidence>
<dbReference type="GO" id="GO:0050661">
    <property type="term" value="F:NADP binding"/>
    <property type="evidence" value="ECO:0007669"/>
    <property type="project" value="InterPro"/>
</dbReference>
<keyword evidence="4" id="KW-0521">NADP</keyword>
<dbReference type="InterPro" id="IPR036291">
    <property type="entry name" value="NAD(P)-bd_dom_sf"/>
</dbReference>
<dbReference type="Gene3D" id="3.40.50.720">
    <property type="entry name" value="NAD(P)-binding Rossmann-like Domain"/>
    <property type="match status" value="1"/>
</dbReference>
<dbReference type="AlphaFoldDB" id="A0A3B1BBM6"/>
<dbReference type="SUPFAM" id="SSF51735">
    <property type="entry name" value="NAD(P)-binding Rossmann-fold domains"/>
    <property type="match status" value="1"/>
</dbReference>
<dbReference type="PANTHER" id="PTHR43013:SF1">
    <property type="entry name" value="GLUTAMYL-TRNA REDUCTASE"/>
    <property type="match status" value="1"/>
</dbReference>
<evidence type="ECO:0000256" key="6">
    <source>
        <dbReference type="ARBA" id="ARBA00023244"/>
    </source>
</evidence>
<dbReference type="InterPro" id="IPR036453">
    <property type="entry name" value="GluRdtase_dimer_dom_sf"/>
</dbReference>
<dbReference type="FunFam" id="3.40.50.720:FF:000031">
    <property type="entry name" value="Glutamyl-tRNA reductase"/>
    <property type="match status" value="1"/>
</dbReference>
<evidence type="ECO:0000256" key="2">
    <source>
        <dbReference type="ARBA" id="ARBA00005916"/>
    </source>
</evidence>
<proteinExistence type="inferred from homology"/>
<sequence length="420" mass="46453">MTLLAFGINHKTAPVDIREKVAFPPDSINAALQDILSCTSVSEAAIVSTCNRTELYVGIDDQSDQSVLEWFRNYHNLSAKELDPYIFVHSENDAVQHVLRVASGLDSLVLGEPQILGQIKDAYQRASTAGAIGQQLNRLFQHTFSVAKQVRTETAIGASPVSVAFAAVSLSKQIFADVSKHTALLIGAGETIELVARHLHEQGIHKIIVANRTVERAQELAQLFSGEAIALADIPQRLIEADIVISSTASQLPILGKGAVERALKARKHRPIFMVDIAVPRDIEPEVSELNDVYLYTVDDLQEVIEEGRNSREEAAEQAEDIIENQVDHFMGWLRSLDAVDTIRAYRQQANQLRDEALQHAERQLASGKDPQQVMNELARTLTNKLIHQPSVQLNRAAYEGRNDLLLEANILFGLDPEDN</sequence>
<dbReference type="InterPro" id="IPR000343">
    <property type="entry name" value="4pyrrol_synth_GluRdtase"/>
</dbReference>
<feature type="domain" description="Tetrapyrrole biosynthesis glutamyl-tRNA reductase dimerisation" evidence="9">
    <location>
        <begin position="318"/>
        <end position="414"/>
    </location>
</feature>
<dbReference type="PANTHER" id="PTHR43013">
    <property type="entry name" value="GLUTAMYL-TRNA REDUCTASE"/>
    <property type="match status" value="1"/>
</dbReference>
<dbReference type="InterPro" id="IPR006151">
    <property type="entry name" value="Shikm_DH/Glu-tRNA_Rdtase"/>
</dbReference>
<dbReference type="SUPFAM" id="SSF69742">
    <property type="entry name" value="Glutamyl tRNA-reductase catalytic, N-terminal domain"/>
    <property type="match status" value="1"/>
</dbReference>
<keyword evidence="8" id="KW-0175">Coiled coil</keyword>
<evidence type="ECO:0000259" key="10">
    <source>
        <dbReference type="Pfam" id="PF01488"/>
    </source>
</evidence>
<dbReference type="Gene3D" id="3.30.460.30">
    <property type="entry name" value="Glutamyl-tRNA reductase, N-terminal domain"/>
    <property type="match status" value="1"/>
</dbReference>
<accession>A0A3B1BBM6</accession>
<evidence type="ECO:0000256" key="8">
    <source>
        <dbReference type="SAM" id="Coils"/>
    </source>
</evidence>
<dbReference type="InterPro" id="IPR015896">
    <property type="entry name" value="4pyrrol_synth_GluRdtase_dimer"/>
</dbReference>
<keyword evidence="5 12" id="KW-0560">Oxidoreductase</keyword>
<dbReference type="GO" id="GO:0019353">
    <property type="term" value="P:protoporphyrinogen IX biosynthetic process from glutamate"/>
    <property type="evidence" value="ECO:0007669"/>
    <property type="project" value="TreeGrafter"/>
</dbReference>
<dbReference type="NCBIfam" id="TIGR01035">
    <property type="entry name" value="hemA"/>
    <property type="match status" value="1"/>
</dbReference>
<dbReference type="EMBL" id="UOFY01000036">
    <property type="protein sequence ID" value="VAX09403.1"/>
    <property type="molecule type" value="Genomic_DNA"/>
</dbReference>
<dbReference type="InterPro" id="IPR015895">
    <property type="entry name" value="4pyrrol_synth_GluRdtase_N"/>
</dbReference>
<dbReference type="UniPathway" id="UPA00251">
    <property type="reaction ID" value="UER00316"/>
</dbReference>
<dbReference type="FunFam" id="3.30.460.30:FF:000001">
    <property type="entry name" value="Glutamyl-tRNA reductase"/>
    <property type="match status" value="1"/>
</dbReference>
<name>A0A3B1BBM6_9ZZZZ</name>
<dbReference type="SUPFAM" id="SSF69075">
    <property type="entry name" value="Glutamyl tRNA-reductase dimerization domain"/>
    <property type="match status" value="1"/>
</dbReference>
<comment type="similarity">
    <text evidence="2">Belongs to the glutamyl-tRNA reductase family.</text>
</comment>
<reference evidence="12" key="1">
    <citation type="submission" date="2018-06" db="EMBL/GenBank/DDBJ databases">
        <authorList>
            <person name="Zhirakovskaya E."/>
        </authorList>
    </citation>
    <scope>NUCLEOTIDE SEQUENCE</scope>
</reference>
<dbReference type="PIRSF" id="PIRSF000445">
    <property type="entry name" value="4pyrrol_synth_GluRdtase"/>
    <property type="match status" value="1"/>
</dbReference>
<organism evidence="12">
    <name type="scientific">hydrothermal vent metagenome</name>
    <dbReference type="NCBI Taxonomy" id="652676"/>
    <lineage>
        <taxon>unclassified sequences</taxon>
        <taxon>metagenomes</taxon>
        <taxon>ecological metagenomes</taxon>
    </lineage>
</organism>
<dbReference type="Pfam" id="PF00745">
    <property type="entry name" value="GlutR_dimer"/>
    <property type="match status" value="1"/>
</dbReference>
<dbReference type="Pfam" id="PF01488">
    <property type="entry name" value="Shikimate_DH"/>
    <property type="match status" value="1"/>
</dbReference>
<evidence type="ECO:0000256" key="7">
    <source>
        <dbReference type="ARBA" id="ARBA00047464"/>
    </source>
</evidence>